<feature type="signal peptide" evidence="1">
    <location>
        <begin position="1"/>
        <end position="27"/>
    </location>
</feature>
<reference evidence="2 3" key="1">
    <citation type="submission" date="2018-10" db="EMBL/GenBank/DDBJ databases">
        <title>Draft genome of Mycobacterium hodleri strain B.</title>
        <authorList>
            <person name="Amande T.J."/>
            <person name="Mcgenity T.J."/>
        </authorList>
    </citation>
    <scope>NUCLEOTIDE SEQUENCE [LARGE SCALE GENOMIC DNA]</scope>
    <source>
        <strain evidence="2 3">B</strain>
    </source>
</reference>
<dbReference type="Proteomes" id="UP000315759">
    <property type="component" value="Unassembled WGS sequence"/>
</dbReference>
<proteinExistence type="predicted"/>
<feature type="chain" id="PRO_5021713267" description="Secreted protein" evidence="1">
    <location>
        <begin position="28"/>
        <end position="168"/>
    </location>
</feature>
<evidence type="ECO:0000313" key="3">
    <source>
        <dbReference type="Proteomes" id="UP000315759"/>
    </source>
</evidence>
<gene>
    <name evidence="2" type="ORF">D8S82_25355</name>
</gene>
<organism evidence="2 3">
    <name type="scientific">Mycolicibacterium hodleri</name>
    <dbReference type="NCBI Taxonomy" id="49897"/>
    <lineage>
        <taxon>Bacteria</taxon>
        <taxon>Bacillati</taxon>
        <taxon>Actinomycetota</taxon>
        <taxon>Actinomycetes</taxon>
        <taxon>Mycobacteriales</taxon>
        <taxon>Mycobacteriaceae</taxon>
        <taxon>Mycolicibacterium</taxon>
    </lineage>
</organism>
<accession>A0A544VUZ6</accession>
<evidence type="ECO:0008006" key="4">
    <source>
        <dbReference type="Google" id="ProtNLM"/>
    </source>
</evidence>
<dbReference type="EMBL" id="VIFX01000039">
    <property type="protein sequence ID" value="TQR83800.1"/>
    <property type="molecule type" value="Genomic_DNA"/>
</dbReference>
<keyword evidence="1" id="KW-0732">Signal</keyword>
<keyword evidence="3" id="KW-1185">Reference proteome</keyword>
<dbReference type="RefSeq" id="WP_142554751.1">
    <property type="nucleotide sequence ID" value="NZ_VIFX01000039.1"/>
</dbReference>
<dbReference type="AlphaFoldDB" id="A0A544VUZ6"/>
<evidence type="ECO:0000256" key="1">
    <source>
        <dbReference type="SAM" id="SignalP"/>
    </source>
</evidence>
<sequence length="168" mass="17615">MSSKIFWPSVMVTLASFAVLTARPAAADPPGFPDLSQFAETDPGQFIRPFSHAERWTNGYLFFRTTDGINCAIGGSSWCTGHFPGRSDRPGTCDNVQNDGGDATQPFVFGSKDGACAPSSDPILGAGQKVTNAAFGITCVAGQDGLAACTDTRNGHGFVLQPSGSWVF</sequence>
<comment type="caution">
    <text evidence="2">The sequence shown here is derived from an EMBL/GenBank/DDBJ whole genome shotgun (WGS) entry which is preliminary data.</text>
</comment>
<name>A0A544VUZ6_9MYCO</name>
<protein>
    <recommendedName>
        <fullName evidence="4">Secreted protein</fullName>
    </recommendedName>
</protein>
<evidence type="ECO:0000313" key="2">
    <source>
        <dbReference type="EMBL" id="TQR83800.1"/>
    </source>
</evidence>